<sequence length="178" mass="20312">MKISPILAGYCLILQSDKDMKLTDKRFWKFELMTLLCGFLLLCQVVIVLICNGAEFESCNGAVLILLLPILCFYFAISGIPTWLLYKGNSWLRLAGYLYMFSAVLLIVPLLIFLYDWNPVTANMRPENIPVNEGKYITDNELVSLICTGWAVLLIIPVLITSHFTKRWIVNKENTQVI</sequence>
<feature type="transmembrane region" description="Helical" evidence="1">
    <location>
        <begin position="30"/>
        <end position="50"/>
    </location>
</feature>
<comment type="caution">
    <text evidence="2">The sequence shown here is derived from an EMBL/GenBank/DDBJ whole genome shotgun (WGS) entry which is preliminary data.</text>
</comment>
<feature type="transmembrane region" description="Helical" evidence="1">
    <location>
        <begin position="97"/>
        <end position="115"/>
    </location>
</feature>
<reference evidence="2 3" key="1">
    <citation type="submission" date="2018-09" db="EMBL/GenBank/DDBJ databases">
        <title>Murine metabolic-syndrome-specific gut microbial biobank.</title>
        <authorList>
            <person name="Liu C."/>
        </authorList>
    </citation>
    <scope>NUCLEOTIDE SEQUENCE [LARGE SCALE GENOMIC DNA]</scope>
    <source>
        <strain evidence="2 3">0.1X-D8-26</strain>
    </source>
</reference>
<keyword evidence="1" id="KW-1133">Transmembrane helix</keyword>
<name>A0A3L8A4B1_9BACE</name>
<dbReference type="EMBL" id="RAZM01000068">
    <property type="protein sequence ID" value="RLT79036.1"/>
    <property type="molecule type" value="Genomic_DNA"/>
</dbReference>
<feature type="transmembrane region" description="Helical" evidence="1">
    <location>
        <begin position="62"/>
        <end position="85"/>
    </location>
</feature>
<proteinExistence type="predicted"/>
<dbReference type="Proteomes" id="UP000267159">
    <property type="component" value="Unassembled WGS sequence"/>
</dbReference>
<organism evidence="2 3">
    <name type="scientific">Bacteroides acidifaciens</name>
    <dbReference type="NCBI Taxonomy" id="85831"/>
    <lineage>
        <taxon>Bacteria</taxon>
        <taxon>Pseudomonadati</taxon>
        <taxon>Bacteroidota</taxon>
        <taxon>Bacteroidia</taxon>
        <taxon>Bacteroidales</taxon>
        <taxon>Bacteroidaceae</taxon>
        <taxon>Bacteroides</taxon>
    </lineage>
</organism>
<gene>
    <name evidence="2" type="ORF">D7Y07_15920</name>
</gene>
<keyword evidence="1" id="KW-0472">Membrane</keyword>
<feature type="transmembrane region" description="Helical" evidence="1">
    <location>
        <begin position="142"/>
        <end position="160"/>
    </location>
</feature>
<protein>
    <submittedName>
        <fullName evidence="2">Uncharacterized protein</fullName>
    </submittedName>
</protein>
<keyword evidence="1" id="KW-0812">Transmembrane</keyword>
<evidence type="ECO:0000313" key="3">
    <source>
        <dbReference type="Proteomes" id="UP000267159"/>
    </source>
</evidence>
<evidence type="ECO:0000256" key="1">
    <source>
        <dbReference type="SAM" id="Phobius"/>
    </source>
</evidence>
<accession>A0A3L8A4B1</accession>
<evidence type="ECO:0000313" key="2">
    <source>
        <dbReference type="EMBL" id="RLT79036.1"/>
    </source>
</evidence>
<dbReference type="AlphaFoldDB" id="A0A3L8A4B1"/>